<keyword evidence="3" id="KW-1185">Reference proteome</keyword>
<dbReference type="Proteomes" id="UP001295684">
    <property type="component" value="Unassembled WGS sequence"/>
</dbReference>
<organism evidence="2 3">
    <name type="scientific">Euplotes crassus</name>
    <dbReference type="NCBI Taxonomy" id="5936"/>
    <lineage>
        <taxon>Eukaryota</taxon>
        <taxon>Sar</taxon>
        <taxon>Alveolata</taxon>
        <taxon>Ciliophora</taxon>
        <taxon>Intramacronucleata</taxon>
        <taxon>Spirotrichea</taxon>
        <taxon>Hypotrichia</taxon>
        <taxon>Euplotida</taxon>
        <taxon>Euplotidae</taxon>
        <taxon>Moneuplotes</taxon>
    </lineage>
</organism>
<comment type="caution">
    <text evidence="2">The sequence shown here is derived from an EMBL/GenBank/DDBJ whole genome shotgun (WGS) entry which is preliminary data.</text>
</comment>
<dbReference type="EMBL" id="CAMPGE010012985">
    <property type="protein sequence ID" value="CAI2371737.1"/>
    <property type="molecule type" value="Genomic_DNA"/>
</dbReference>
<name>A0AAD1URC2_EUPCR</name>
<evidence type="ECO:0000256" key="1">
    <source>
        <dbReference type="SAM" id="MobiDB-lite"/>
    </source>
</evidence>
<feature type="region of interest" description="Disordered" evidence="1">
    <location>
        <begin position="94"/>
        <end position="113"/>
    </location>
</feature>
<reference evidence="2" key="1">
    <citation type="submission" date="2023-07" db="EMBL/GenBank/DDBJ databases">
        <authorList>
            <consortium name="AG Swart"/>
            <person name="Singh M."/>
            <person name="Singh A."/>
            <person name="Seah K."/>
            <person name="Emmerich C."/>
        </authorList>
    </citation>
    <scope>NUCLEOTIDE SEQUENCE</scope>
    <source>
        <strain evidence="2">DP1</strain>
    </source>
</reference>
<proteinExistence type="predicted"/>
<protein>
    <submittedName>
        <fullName evidence="2">Uncharacterized protein</fullName>
    </submittedName>
</protein>
<accession>A0AAD1URC2</accession>
<evidence type="ECO:0000313" key="2">
    <source>
        <dbReference type="EMBL" id="CAI2371737.1"/>
    </source>
</evidence>
<dbReference type="AlphaFoldDB" id="A0AAD1URC2"/>
<feature type="compositionally biased region" description="Polar residues" evidence="1">
    <location>
        <begin position="94"/>
        <end position="103"/>
    </location>
</feature>
<gene>
    <name evidence="2" type="ORF">ECRASSUSDP1_LOCUS13062</name>
</gene>
<evidence type="ECO:0000313" key="3">
    <source>
        <dbReference type="Proteomes" id="UP001295684"/>
    </source>
</evidence>
<sequence length="289" mass="33375">MDFEERIVLASMTKHVSQSKPKIKLKKDKGLVSICFNAVYKPPKDDNMKRVIRIRKMGDMSRREIKQRVSSLSSKRLQRKRKCRKPSLNQSVCSRHSEYSTNGGRYDNELADEKPTDYDPSVITYKIKVADRPLTAFSQGKYSIKSERGHDDTCEFINRNKSRCGLPGQKRALSSQSSTINCSESLFKSFNQSPSSKLTRRLRKMQTSFKNIQNTGYISEYIQSDFSTHSGNKISSLDFKALRMHNNFLKKKQKNLENLFDMYNQRNTIVGMGGARADKHGFIQHFCRK</sequence>